<sequence>MNIEIRAMSKEDVAEIVGCSVRNIEKMIKSGDIPEPKRLGGLVRWHSQVIYDWLNRVLGGTNGTESVQLAPEMEIEKTKISPTHRKATAQSNRSDAIMRMRAREARNCLPS</sequence>
<dbReference type="Proteomes" id="UP000503117">
    <property type="component" value="Chromosome"/>
</dbReference>
<evidence type="ECO:0000313" key="3">
    <source>
        <dbReference type="Proteomes" id="UP000503117"/>
    </source>
</evidence>
<organism evidence="2 3">
    <name type="scientific">Duganella dendranthematis</name>
    <dbReference type="NCBI Taxonomy" id="2728021"/>
    <lineage>
        <taxon>Bacteria</taxon>
        <taxon>Pseudomonadati</taxon>
        <taxon>Pseudomonadota</taxon>
        <taxon>Betaproteobacteria</taxon>
        <taxon>Burkholderiales</taxon>
        <taxon>Oxalobacteraceae</taxon>
        <taxon>Telluria group</taxon>
        <taxon>Duganella</taxon>
    </lineage>
</organism>
<keyword evidence="3" id="KW-1185">Reference proteome</keyword>
<name>A0ABX6MCC8_9BURK</name>
<accession>A0ABX6MCC8</accession>
<dbReference type="Pfam" id="PF12728">
    <property type="entry name" value="HTH_17"/>
    <property type="match status" value="1"/>
</dbReference>
<dbReference type="SUPFAM" id="SSF46955">
    <property type="entry name" value="Putative DNA-binding domain"/>
    <property type="match status" value="1"/>
</dbReference>
<protein>
    <submittedName>
        <fullName evidence="2">Helix-turn-helix domain-containing protein</fullName>
    </submittedName>
</protein>
<proteinExistence type="predicted"/>
<dbReference type="InterPro" id="IPR009061">
    <property type="entry name" value="DNA-bd_dom_put_sf"/>
</dbReference>
<dbReference type="RefSeq" id="WP_169113006.1">
    <property type="nucleotide sequence ID" value="NZ_CP051684.1"/>
</dbReference>
<feature type="domain" description="Helix-turn-helix" evidence="1">
    <location>
        <begin position="8"/>
        <end position="56"/>
    </location>
</feature>
<evidence type="ECO:0000313" key="2">
    <source>
        <dbReference type="EMBL" id="QJD91654.1"/>
    </source>
</evidence>
<evidence type="ECO:0000259" key="1">
    <source>
        <dbReference type="Pfam" id="PF12728"/>
    </source>
</evidence>
<dbReference type="EMBL" id="CP051684">
    <property type="protein sequence ID" value="QJD91654.1"/>
    <property type="molecule type" value="Genomic_DNA"/>
</dbReference>
<reference evidence="2 3" key="1">
    <citation type="submission" date="2020-04" db="EMBL/GenBank/DDBJ databases">
        <title>Genome sequencing of novel species.</title>
        <authorList>
            <person name="Heo J."/>
            <person name="Kim S.-J."/>
            <person name="Kim J.-S."/>
            <person name="Hong S.-B."/>
            <person name="Kwon S.-W."/>
        </authorList>
    </citation>
    <scope>NUCLEOTIDE SEQUENCE [LARGE SCALE GENOMIC DNA]</scope>
    <source>
        <strain evidence="2 3">AF9R3</strain>
    </source>
</reference>
<dbReference type="InterPro" id="IPR041657">
    <property type="entry name" value="HTH_17"/>
</dbReference>
<gene>
    <name evidence="2" type="ORF">HH213_17115</name>
</gene>
<dbReference type="Gene3D" id="1.10.238.160">
    <property type="match status" value="1"/>
</dbReference>